<evidence type="ECO:0000256" key="1">
    <source>
        <dbReference type="SAM" id="MobiDB-lite"/>
    </source>
</evidence>
<dbReference type="EMBL" id="UINC01198602">
    <property type="protein sequence ID" value="SVE16632.1"/>
    <property type="molecule type" value="Genomic_DNA"/>
</dbReference>
<sequence>MSEEFGFIEPETKQQEKGYEQFGRKQAASATKSSYAPKDAIKHSPRGFIGNALSSMPSATYYTRLSICHPSIVHNLSLNNKKKIIIAETATTAIFAITDLEVYHVVSWNSQTRSAQGVAFNITIVETHGAALLDYIN</sequence>
<organism evidence="2">
    <name type="scientific">marine metagenome</name>
    <dbReference type="NCBI Taxonomy" id="408172"/>
    <lineage>
        <taxon>unclassified sequences</taxon>
        <taxon>metagenomes</taxon>
        <taxon>ecological metagenomes</taxon>
    </lineage>
</organism>
<name>A0A383B9F9_9ZZZZ</name>
<accession>A0A383B9F9</accession>
<protein>
    <submittedName>
        <fullName evidence="2">Uncharacterized protein</fullName>
    </submittedName>
</protein>
<feature type="non-terminal residue" evidence="2">
    <location>
        <position position="137"/>
    </location>
</feature>
<gene>
    <name evidence="2" type="ORF">METZ01_LOCUS469486</name>
</gene>
<dbReference type="AlphaFoldDB" id="A0A383B9F9"/>
<feature type="region of interest" description="Disordered" evidence="1">
    <location>
        <begin position="1"/>
        <end position="39"/>
    </location>
</feature>
<reference evidence="2" key="1">
    <citation type="submission" date="2018-05" db="EMBL/GenBank/DDBJ databases">
        <authorList>
            <person name="Lanie J.A."/>
            <person name="Ng W.-L."/>
            <person name="Kazmierczak K.M."/>
            <person name="Andrzejewski T.M."/>
            <person name="Davidsen T.M."/>
            <person name="Wayne K.J."/>
            <person name="Tettelin H."/>
            <person name="Glass J.I."/>
            <person name="Rusch D."/>
            <person name="Podicherti R."/>
            <person name="Tsui H.-C.T."/>
            <person name="Winkler M.E."/>
        </authorList>
    </citation>
    <scope>NUCLEOTIDE SEQUENCE</scope>
</reference>
<evidence type="ECO:0000313" key="2">
    <source>
        <dbReference type="EMBL" id="SVE16632.1"/>
    </source>
</evidence>
<feature type="compositionally biased region" description="Basic and acidic residues" evidence="1">
    <location>
        <begin position="10"/>
        <end position="23"/>
    </location>
</feature>
<proteinExistence type="predicted"/>